<dbReference type="EMBL" id="BTGB01000009">
    <property type="protein sequence ID" value="GMM48618.1"/>
    <property type="molecule type" value="Genomic_DNA"/>
</dbReference>
<keyword evidence="2 5" id="KW-0689">Ribosomal protein</keyword>
<dbReference type="InterPro" id="IPR000235">
    <property type="entry name" value="Ribosomal_uS7"/>
</dbReference>
<dbReference type="CDD" id="cd14868">
    <property type="entry name" value="uS7_Mitochondria_Fungi"/>
    <property type="match status" value="1"/>
</dbReference>
<protein>
    <submittedName>
        <fullName evidence="5">Mitochondrial 37S ribosomal protein</fullName>
    </submittedName>
</protein>
<evidence type="ECO:0000313" key="5">
    <source>
        <dbReference type="EMBL" id="GMM48618.1"/>
    </source>
</evidence>
<dbReference type="GO" id="GO:0005840">
    <property type="term" value="C:ribosome"/>
    <property type="evidence" value="ECO:0007669"/>
    <property type="project" value="UniProtKB-KW"/>
</dbReference>
<dbReference type="Gene3D" id="1.10.455.10">
    <property type="entry name" value="Ribosomal protein S7 domain"/>
    <property type="match status" value="1"/>
</dbReference>
<evidence type="ECO:0000256" key="3">
    <source>
        <dbReference type="ARBA" id="ARBA00023274"/>
    </source>
</evidence>
<reference evidence="5 6" key="1">
    <citation type="journal article" date="2023" name="Elife">
        <title>Identification of key yeast species and microbe-microbe interactions impacting larval growth of Drosophila in the wild.</title>
        <authorList>
            <person name="Mure A."/>
            <person name="Sugiura Y."/>
            <person name="Maeda R."/>
            <person name="Honda K."/>
            <person name="Sakurai N."/>
            <person name="Takahashi Y."/>
            <person name="Watada M."/>
            <person name="Katoh T."/>
            <person name="Gotoh A."/>
            <person name="Gotoh Y."/>
            <person name="Taniguchi I."/>
            <person name="Nakamura K."/>
            <person name="Hayashi T."/>
            <person name="Katayama T."/>
            <person name="Uemura T."/>
            <person name="Hattori Y."/>
        </authorList>
    </citation>
    <scope>NUCLEOTIDE SEQUENCE [LARGE SCALE GENOMIC DNA]</scope>
    <source>
        <strain evidence="5 6">PK-24</strain>
    </source>
</reference>
<dbReference type="AlphaFoldDB" id="A0AAV5RB09"/>
<gene>
    <name evidence="5" type="ORF">DAPK24_052160</name>
</gene>
<keyword evidence="6" id="KW-1185">Reference proteome</keyword>
<name>A0AAV5RB09_PICKL</name>
<sequence length="781" mass="88326">MLSRSASAAFRSTVKTNTSVVRSCKVILSQRFNSSSTQDETVKKSKRGKKASKPFYDVYSQFVSSNKINEDGMFIHEQPTEADFVNSALAAHLKKINQEKEASIEERLRALAESNNVPFEELVEKFNAKVGEKELKIQSEHDAIINKVNSFTKMLSTFPSTGVSGIISEMLNSLLPLADTISESEAFKYVYKIDPKFATSFSNLIRTNPTQELVDTLVSDFQNGPISRISNKQYDELKSLLSESESSTETLEATESGPIDGQSVLETIFSNLNNYENINNSPLLKLIETIDNEFATLLKSYEVIDPSNEEELNAKYQEILDYCSNRESKIFQSFEDSSSENFQILKRVLEQPLPIDLSELYEVFEFYPDYFTSSLFKNIQEVDPKFGELLVELETLPEGEALDKKNDEIDAYLSNDNTPIYIAMNDINSESYKNLRSSLDAEWKIIESTVTPDKLVEYLIHNGLESDGFKLIERIDPTFTEIVSKLYNEQNEEESMKLYGQLQDYLSEPNAIANALSDKESINYKLLSDYVFQEAKEEIEAAEEIEEAVESVQNESSVNSIADQLAELKNEDQSKLPEDVAKMNEAYDLTIEIIDELENEIKTNTFIAPSRKISESMDKLLGFQPDAQQVESAQALKGKALPKQTDEVLELAVNIIMKDGKKETARKHLNRALYLLFLETRENPVNKLKEALDLVAPIVVTKTVKTGFAKNFTVPVPLTQRQRNRMALLWILKSSDSKASNDFSVRLCDEILHVLSGKSSLMDKRVLSHKLAIANRSYLSI</sequence>
<keyword evidence="3" id="KW-0687">Ribonucleoprotein</keyword>
<dbReference type="Proteomes" id="UP001378960">
    <property type="component" value="Unassembled WGS sequence"/>
</dbReference>
<feature type="domain" description="Small ribosomal subunit protein uS7" evidence="4">
    <location>
        <begin position="641"/>
        <end position="776"/>
    </location>
</feature>
<evidence type="ECO:0000256" key="1">
    <source>
        <dbReference type="ARBA" id="ARBA00007151"/>
    </source>
</evidence>
<dbReference type="GO" id="GO:0006412">
    <property type="term" value="P:translation"/>
    <property type="evidence" value="ECO:0007669"/>
    <property type="project" value="InterPro"/>
</dbReference>
<proteinExistence type="inferred from homology"/>
<dbReference type="GO" id="GO:1990904">
    <property type="term" value="C:ribonucleoprotein complex"/>
    <property type="evidence" value="ECO:0007669"/>
    <property type="project" value="UniProtKB-KW"/>
</dbReference>
<dbReference type="InterPro" id="IPR047988">
    <property type="entry name" value="Ribosomal_uS7m_fungi"/>
</dbReference>
<evidence type="ECO:0000256" key="2">
    <source>
        <dbReference type="ARBA" id="ARBA00022980"/>
    </source>
</evidence>
<dbReference type="PANTHER" id="PTHR11205">
    <property type="entry name" value="RIBOSOMAL PROTEIN S7"/>
    <property type="match status" value="1"/>
</dbReference>
<dbReference type="InterPro" id="IPR036823">
    <property type="entry name" value="Ribosomal_uS7_dom_sf"/>
</dbReference>
<comment type="similarity">
    <text evidence="1">Belongs to the universal ribosomal protein uS7 family.</text>
</comment>
<dbReference type="Pfam" id="PF00177">
    <property type="entry name" value="Ribosomal_S7"/>
    <property type="match status" value="1"/>
</dbReference>
<evidence type="ECO:0000259" key="4">
    <source>
        <dbReference type="Pfam" id="PF00177"/>
    </source>
</evidence>
<evidence type="ECO:0000313" key="6">
    <source>
        <dbReference type="Proteomes" id="UP001378960"/>
    </source>
</evidence>
<comment type="caution">
    <text evidence="5">The sequence shown here is derived from an EMBL/GenBank/DDBJ whole genome shotgun (WGS) entry which is preliminary data.</text>
</comment>
<dbReference type="InterPro" id="IPR023798">
    <property type="entry name" value="Ribosomal_uS7_dom"/>
</dbReference>
<dbReference type="SUPFAM" id="SSF47973">
    <property type="entry name" value="Ribosomal protein S7"/>
    <property type="match status" value="1"/>
</dbReference>
<accession>A0AAV5RB09</accession>
<organism evidence="5 6">
    <name type="scientific">Pichia kluyveri</name>
    <name type="common">Yeast</name>
    <dbReference type="NCBI Taxonomy" id="36015"/>
    <lineage>
        <taxon>Eukaryota</taxon>
        <taxon>Fungi</taxon>
        <taxon>Dikarya</taxon>
        <taxon>Ascomycota</taxon>
        <taxon>Saccharomycotina</taxon>
        <taxon>Pichiomycetes</taxon>
        <taxon>Pichiales</taxon>
        <taxon>Pichiaceae</taxon>
        <taxon>Pichia</taxon>
    </lineage>
</organism>